<keyword evidence="3" id="KW-1185">Reference proteome</keyword>
<proteinExistence type="predicted"/>
<organism evidence="2 3">
    <name type="scientific">Rubus argutus</name>
    <name type="common">Southern blackberry</name>
    <dbReference type="NCBI Taxonomy" id="59490"/>
    <lineage>
        <taxon>Eukaryota</taxon>
        <taxon>Viridiplantae</taxon>
        <taxon>Streptophyta</taxon>
        <taxon>Embryophyta</taxon>
        <taxon>Tracheophyta</taxon>
        <taxon>Spermatophyta</taxon>
        <taxon>Magnoliopsida</taxon>
        <taxon>eudicotyledons</taxon>
        <taxon>Gunneridae</taxon>
        <taxon>Pentapetalae</taxon>
        <taxon>rosids</taxon>
        <taxon>fabids</taxon>
        <taxon>Rosales</taxon>
        <taxon>Rosaceae</taxon>
        <taxon>Rosoideae</taxon>
        <taxon>Rosoideae incertae sedis</taxon>
        <taxon>Rubus</taxon>
    </lineage>
</organism>
<feature type="region of interest" description="Disordered" evidence="1">
    <location>
        <begin position="256"/>
        <end position="275"/>
    </location>
</feature>
<sequence>MNKLTELNQSLLCTEPVVPSPRRRRHFQAAPPSCLAAITNSSTPAIQNSQEPVLESPQPAQICRVLPKPPATQAHRSTLITPSSISRRRRHCSAPLLASSPAATISAEPVFNSARVTYAVAADPITASGHFSHLSANLPLQSAVLNAQSAALCHRLPTPMNQPRRRLNHIYVDPVPVLLICPASQDRHGIAASSAISAQSTDAATSLLHRQPDLACAVDPCSVQPVPMPCCLQLPSSTPHRTIPSSFFSAYHTPPARSPFPCRSSSSSSSLCSDK</sequence>
<dbReference type="AlphaFoldDB" id="A0AAW1Y4P3"/>
<evidence type="ECO:0000313" key="3">
    <source>
        <dbReference type="Proteomes" id="UP001457282"/>
    </source>
</evidence>
<dbReference type="EMBL" id="JBEDUW010000002">
    <property type="protein sequence ID" value="KAK9943376.1"/>
    <property type="molecule type" value="Genomic_DNA"/>
</dbReference>
<evidence type="ECO:0000256" key="1">
    <source>
        <dbReference type="SAM" id="MobiDB-lite"/>
    </source>
</evidence>
<reference evidence="2 3" key="1">
    <citation type="journal article" date="2023" name="G3 (Bethesda)">
        <title>A chromosome-length genome assembly and annotation of blackberry (Rubus argutus, cv. 'Hillquist').</title>
        <authorList>
            <person name="Bruna T."/>
            <person name="Aryal R."/>
            <person name="Dudchenko O."/>
            <person name="Sargent D.J."/>
            <person name="Mead D."/>
            <person name="Buti M."/>
            <person name="Cavallini A."/>
            <person name="Hytonen T."/>
            <person name="Andres J."/>
            <person name="Pham M."/>
            <person name="Weisz D."/>
            <person name="Mascagni F."/>
            <person name="Usai G."/>
            <person name="Natali L."/>
            <person name="Bassil N."/>
            <person name="Fernandez G.E."/>
            <person name="Lomsadze A."/>
            <person name="Armour M."/>
            <person name="Olukolu B."/>
            <person name="Poorten T."/>
            <person name="Britton C."/>
            <person name="Davik J."/>
            <person name="Ashrafi H."/>
            <person name="Aiden E.L."/>
            <person name="Borodovsky M."/>
            <person name="Worthington M."/>
        </authorList>
    </citation>
    <scope>NUCLEOTIDE SEQUENCE [LARGE SCALE GENOMIC DNA]</scope>
    <source>
        <strain evidence="2">PI 553951</strain>
    </source>
</reference>
<gene>
    <name evidence="2" type="ORF">M0R45_008986</name>
</gene>
<comment type="caution">
    <text evidence="2">The sequence shown here is derived from an EMBL/GenBank/DDBJ whole genome shotgun (WGS) entry which is preliminary data.</text>
</comment>
<accession>A0AAW1Y4P3</accession>
<feature type="compositionally biased region" description="Low complexity" evidence="1">
    <location>
        <begin position="264"/>
        <end position="275"/>
    </location>
</feature>
<name>A0AAW1Y4P3_RUBAR</name>
<evidence type="ECO:0000313" key="2">
    <source>
        <dbReference type="EMBL" id="KAK9943376.1"/>
    </source>
</evidence>
<dbReference type="Proteomes" id="UP001457282">
    <property type="component" value="Unassembled WGS sequence"/>
</dbReference>
<protein>
    <submittedName>
        <fullName evidence="2">Uncharacterized protein</fullName>
    </submittedName>
</protein>